<evidence type="ECO:0000313" key="1">
    <source>
        <dbReference type="EMBL" id="PWN47073.1"/>
    </source>
</evidence>
<dbReference type="Proteomes" id="UP000245626">
    <property type="component" value="Unassembled WGS sequence"/>
</dbReference>
<accession>A0ACD0NMK1</accession>
<gene>
    <name evidence="1" type="ORF">IE53DRAFT_349801</name>
</gene>
<sequence>MRLFLSLSAILPAVVLAASIPPSFNVQNSKQQSSSSSSSFASYPDGLPWSSNSSLISSGSAKFYPETYWEKEEGVGHFSEWSKATKKAFLDDVAQGRASEWTIVMGNEGGDLDSMTAALTWAYHLSHVTSHLPNRHKAVALLQTPEDALDLRPENKLALSNSKMSSGHKDLLTIDELPEKPHTLGSKVGGIVIVDHPVPLSVWSGAKVLSLFDHHTDRGAAPGANPRIFETVASCTTIVARTMLDELEALPAPPQGPGEYHMPHELLELILSAIAIDSDGLKKGNDQDAKTAHRLLKRSNWRNESLMDVMSRLDDAMSKAKKDLGHLGVRDLLRRDWKGDVVETYSPSTPAVHLGFASVPMSLDRQIERTIHNKTHAWFAIESAWTAEIGADISVCLNSYKIRVEDGQEIREIVLVVRNDRRINEVQADELFSAVSSAIEASKKLDAIPWHRSHELGHRQMVWRHTVVDGGRKLVRPIVEDAVREWEM</sequence>
<keyword evidence="2" id="KW-1185">Reference proteome</keyword>
<protein>
    <submittedName>
        <fullName evidence="1">Uncharacterized protein</fullName>
    </submittedName>
</protein>
<evidence type="ECO:0000313" key="2">
    <source>
        <dbReference type="Proteomes" id="UP000245626"/>
    </source>
</evidence>
<reference evidence="1 2" key="1">
    <citation type="journal article" date="2018" name="Mol. Biol. Evol.">
        <title>Broad Genomic Sampling Reveals a Smut Pathogenic Ancestry of the Fungal Clade Ustilaginomycotina.</title>
        <authorList>
            <person name="Kijpornyongpan T."/>
            <person name="Mondo S.J."/>
            <person name="Barry K."/>
            <person name="Sandor L."/>
            <person name="Lee J."/>
            <person name="Lipzen A."/>
            <person name="Pangilinan J."/>
            <person name="LaButti K."/>
            <person name="Hainaut M."/>
            <person name="Henrissat B."/>
            <person name="Grigoriev I.V."/>
            <person name="Spatafora J.W."/>
            <person name="Aime M.C."/>
        </authorList>
    </citation>
    <scope>NUCLEOTIDE SEQUENCE [LARGE SCALE GENOMIC DNA]</scope>
    <source>
        <strain evidence="1 2">SA 807</strain>
    </source>
</reference>
<organism evidence="1 2">
    <name type="scientific">Violaceomyces palustris</name>
    <dbReference type="NCBI Taxonomy" id="1673888"/>
    <lineage>
        <taxon>Eukaryota</taxon>
        <taxon>Fungi</taxon>
        <taxon>Dikarya</taxon>
        <taxon>Basidiomycota</taxon>
        <taxon>Ustilaginomycotina</taxon>
        <taxon>Ustilaginomycetes</taxon>
        <taxon>Violaceomycetales</taxon>
        <taxon>Violaceomycetaceae</taxon>
        <taxon>Violaceomyces</taxon>
    </lineage>
</organism>
<name>A0ACD0NMK1_9BASI</name>
<dbReference type="EMBL" id="KZ820558">
    <property type="protein sequence ID" value="PWN47073.1"/>
    <property type="molecule type" value="Genomic_DNA"/>
</dbReference>
<proteinExistence type="predicted"/>